<organism evidence="2 3">
    <name type="scientific">Halogeometricum luteum</name>
    <dbReference type="NCBI Taxonomy" id="2950537"/>
    <lineage>
        <taxon>Archaea</taxon>
        <taxon>Methanobacteriati</taxon>
        <taxon>Methanobacteriota</taxon>
        <taxon>Stenosarchaea group</taxon>
        <taxon>Halobacteria</taxon>
        <taxon>Halobacteriales</taxon>
        <taxon>Haloferacaceae</taxon>
        <taxon>Halogeometricum</taxon>
    </lineage>
</organism>
<protein>
    <submittedName>
        <fullName evidence="2">Uncharacterized protein</fullName>
    </submittedName>
</protein>
<reference evidence="2 3" key="1">
    <citation type="submission" date="2022-06" db="EMBL/GenBank/DDBJ databases">
        <title>Halogeometricum sp. a new haloarchaeum isolate from saline soil.</title>
        <authorList>
            <person name="Strakova D."/>
            <person name="Galisteo C."/>
            <person name="Sanchez-Porro C."/>
            <person name="Ventosa A."/>
        </authorList>
    </citation>
    <scope>NUCLEOTIDE SEQUENCE [LARGE SCALE GENOMIC DNA]</scope>
    <source>
        <strain evidence="3">S3BR25-2</strain>
    </source>
</reference>
<evidence type="ECO:0000313" key="2">
    <source>
        <dbReference type="EMBL" id="MDS0295799.1"/>
    </source>
</evidence>
<keyword evidence="1" id="KW-0812">Transmembrane</keyword>
<sequence length="117" mass="11884">MSSPVKRPDQAGEDDGRLGRVLYAAFWALFGVGFLALGLARGLTLVGLAFVVVGAGGFVLAGYSLVAPPTAIPTTDVFSRRADGAPVADSRSVLAAYALAVVLLGVALVLVALWALA</sequence>
<accession>A0ABU2G4T4</accession>
<evidence type="ECO:0000256" key="1">
    <source>
        <dbReference type="SAM" id="Phobius"/>
    </source>
</evidence>
<feature type="transmembrane region" description="Helical" evidence="1">
    <location>
        <begin position="93"/>
        <end position="116"/>
    </location>
</feature>
<gene>
    <name evidence="2" type="ORF">NDI79_16630</name>
</gene>
<comment type="caution">
    <text evidence="2">The sequence shown here is derived from an EMBL/GenBank/DDBJ whole genome shotgun (WGS) entry which is preliminary data.</text>
</comment>
<keyword evidence="1" id="KW-0472">Membrane</keyword>
<name>A0ABU2G4T4_9EURY</name>
<keyword evidence="1" id="KW-1133">Transmembrane helix</keyword>
<feature type="transmembrane region" description="Helical" evidence="1">
    <location>
        <begin position="46"/>
        <end position="72"/>
    </location>
</feature>
<dbReference type="Proteomes" id="UP001254813">
    <property type="component" value="Unassembled WGS sequence"/>
</dbReference>
<proteinExistence type="predicted"/>
<dbReference type="RefSeq" id="WP_310929764.1">
    <property type="nucleotide sequence ID" value="NZ_JAMQOQ010000005.1"/>
</dbReference>
<keyword evidence="3" id="KW-1185">Reference proteome</keyword>
<dbReference type="EMBL" id="JAMQOQ010000005">
    <property type="protein sequence ID" value="MDS0295799.1"/>
    <property type="molecule type" value="Genomic_DNA"/>
</dbReference>
<feature type="transmembrane region" description="Helical" evidence="1">
    <location>
        <begin position="21"/>
        <end position="40"/>
    </location>
</feature>
<evidence type="ECO:0000313" key="3">
    <source>
        <dbReference type="Proteomes" id="UP001254813"/>
    </source>
</evidence>